<reference evidence="4" key="1">
    <citation type="journal article" date="2019" name="Int. J. Syst. Evol. Microbiol.">
        <title>The Global Catalogue of Microorganisms (GCM) 10K type strain sequencing project: providing services to taxonomists for standard genome sequencing and annotation.</title>
        <authorList>
            <consortium name="The Broad Institute Genomics Platform"/>
            <consortium name="The Broad Institute Genome Sequencing Center for Infectious Disease"/>
            <person name="Wu L."/>
            <person name="Ma J."/>
        </authorList>
    </citation>
    <scope>NUCLEOTIDE SEQUENCE [LARGE SCALE GENOMIC DNA]</scope>
    <source>
        <strain evidence="4">JCM 16544</strain>
    </source>
</reference>
<name>A0ABP7A091_9MICO</name>
<feature type="chain" id="PRO_5045158614" evidence="2">
    <location>
        <begin position="27"/>
        <end position="214"/>
    </location>
</feature>
<feature type="region of interest" description="Disordered" evidence="1">
    <location>
        <begin position="33"/>
        <end position="58"/>
    </location>
</feature>
<accession>A0ABP7A091</accession>
<gene>
    <name evidence="3" type="ORF">GCM10022200_00150</name>
</gene>
<comment type="caution">
    <text evidence="3">The sequence shown here is derived from an EMBL/GenBank/DDBJ whole genome shotgun (WGS) entry which is preliminary data.</text>
</comment>
<keyword evidence="4" id="KW-1185">Reference proteome</keyword>
<keyword evidence="2" id="KW-0732">Signal</keyword>
<sequence length="214" mass="21924">MAAPPSLRPLLRAGVALALAGSVALAASACRPEPAPSASGARTSTATPLPTGVTPSPVETMRPDAFALPSACELAYSAPMFAELETAVAPLNDPGITMFSTQQPALLELLDSGIPSLRCTWGGPSEYGIATTITEVDSAQAAAVEADLRANGFGCAEHAGGVLCVIEQRGITQDDLEYVSGESHFVGDGGWVATTYLNAEVEGYTEDIVATLWG</sequence>
<proteinExistence type="predicted"/>
<dbReference type="EMBL" id="BAAAYU010000001">
    <property type="protein sequence ID" value="GAA3622045.1"/>
    <property type="molecule type" value="Genomic_DNA"/>
</dbReference>
<dbReference type="Proteomes" id="UP001501697">
    <property type="component" value="Unassembled WGS sequence"/>
</dbReference>
<evidence type="ECO:0000313" key="4">
    <source>
        <dbReference type="Proteomes" id="UP001501697"/>
    </source>
</evidence>
<dbReference type="RefSeq" id="WP_344735773.1">
    <property type="nucleotide sequence ID" value="NZ_BAAAYU010000001.1"/>
</dbReference>
<protein>
    <submittedName>
        <fullName evidence="3">Uncharacterized protein</fullName>
    </submittedName>
</protein>
<evidence type="ECO:0000256" key="2">
    <source>
        <dbReference type="SAM" id="SignalP"/>
    </source>
</evidence>
<evidence type="ECO:0000256" key="1">
    <source>
        <dbReference type="SAM" id="MobiDB-lite"/>
    </source>
</evidence>
<feature type="signal peptide" evidence="2">
    <location>
        <begin position="1"/>
        <end position="26"/>
    </location>
</feature>
<evidence type="ECO:0000313" key="3">
    <source>
        <dbReference type="EMBL" id="GAA3622045.1"/>
    </source>
</evidence>
<organism evidence="3 4">
    <name type="scientific">Microbacterium awajiense</name>
    <dbReference type="NCBI Taxonomy" id="415214"/>
    <lineage>
        <taxon>Bacteria</taxon>
        <taxon>Bacillati</taxon>
        <taxon>Actinomycetota</taxon>
        <taxon>Actinomycetes</taxon>
        <taxon>Micrococcales</taxon>
        <taxon>Microbacteriaceae</taxon>
        <taxon>Microbacterium</taxon>
    </lineage>
</organism>